<name>A0A5D9DCD1_HALER</name>
<evidence type="ECO:0000313" key="2">
    <source>
        <dbReference type="Proteomes" id="UP000324260"/>
    </source>
</evidence>
<dbReference type="EMBL" id="VTPU01000001">
    <property type="protein sequence ID" value="TZG41456.1"/>
    <property type="molecule type" value="Genomic_DNA"/>
</dbReference>
<gene>
    <name evidence="1" type="ORF">FZZ93_01990</name>
</gene>
<dbReference type="OrthoDB" id="6158015at2"/>
<accession>A0A5D9DCD1</accession>
<comment type="caution">
    <text evidence="1">The sequence shown here is derived from an EMBL/GenBank/DDBJ whole genome shotgun (WGS) entry which is preliminary data.</text>
</comment>
<dbReference type="RefSeq" id="WP_149320649.1">
    <property type="nucleotide sequence ID" value="NZ_JARWAH010000001.1"/>
</dbReference>
<protein>
    <submittedName>
        <fullName evidence="1">Type II secretion system protein N</fullName>
    </submittedName>
</protein>
<keyword evidence="2" id="KW-1185">Reference proteome</keyword>
<reference evidence="1 2" key="1">
    <citation type="submission" date="2019-08" db="EMBL/GenBank/DDBJ databases">
        <title>Draft Genome Sequence of Halomonas eurihalina Isolated from Preserved Hide-surface.</title>
        <authorList>
            <person name="Hussain S.A."/>
            <person name="Xu A."/>
            <person name="Sarker M."/>
            <person name="Sommers C."/>
        </authorList>
    </citation>
    <scope>NUCLEOTIDE SEQUENCE [LARGE SCALE GENOMIC DNA]</scope>
    <source>
        <strain evidence="1 2">MS1</strain>
    </source>
</reference>
<dbReference type="AlphaFoldDB" id="A0A5D9DCD1"/>
<sequence>MKRYIGRAAQAILIAGIFCLTLLFTLPLGALSSLIAASLPEEVGLEEPRGRLLDGRATALIVEPRPGWPLRFEPLNWHLGLDGWRPELHLGIGDGWALDARLEGLNMAWRLEGGDLAALDTSALPVGSGIGLGGRLEGQLEGRMGPSGCLAAKGRLTGPSLQLKAPEIVPLEQATLSLDCAQGQDAWQFTLGEPDDARLRATHSLLGGHGKLNARLPADHPLLTYWRLLDPSVTPGEQSRQW</sequence>
<dbReference type="Proteomes" id="UP000324260">
    <property type="component" value="Unassembled WGS sequence"/>
</dbReference>
<proteinExistence type="predicted"/>
<evidence type="ECO:0000313" key="1">
    <source>
        <dbReference type="EMBL" id="TZG41456.1"/>
    </source>
</evidence>
<organism evidence="1 2">
    <name type="scientific">Halomonas eurihalina</name>
    <dbReference type="NCBI Taxonomy" id="42566"/>
    <lineage>
        <taxon>Bacteria</taxon>
        <taxon>Pseudomonadati</taxon>
        <taxon>Pseudomonadota</taxon>
        <taxon>Gammaproteobacteria</taxon>
        <taxon>Oceanospirillales</taxon>
        <taxon>Halomonadaceae</taxon>
        <taxon>Halomonas</taxon>
    </lineage>
</organism>